<reference evidence="2 3" key="1">
    <citation type="submission" date="2022-10" db="EMBL/GenBank/DDBJ databases">
        <title>Sphingomonas sp.</title>
        <authorList>
            <person name="Jin C."/>
        </authorList>
    </citation>
    <scope>NUCLEOTIDE SEQUENCE [LARGE SCALE GENOMIC DNA]</scope>
    <source>
        <strain evidence="2 3">BN140010</strain>
    </source>
</reference>
<dbReference type="Proteomes" id="UP001526246">
    <property type="component" value="Unassembled WGS sequence"/>
</dbReference>
<dbReference type="Pfam" id="PF04325">
    <property type="entry name" value="DUF465"/>
    <property type="match status" value="1"/>
</dbReference>
<dbReference type="Gene3D" id="6.10.280.50">
    <property type="match status" value="1"/>
</dbReference>
<dbReference type="InterPro" id="IPR038444">
    <property type="entry name" value="DUF465_sf"/>
</dbReference>
<evidence type="ECO:0000313" key="2">
    <source>
        <dbReference type="EMBL" id="MCW3797356.1"/>
    </source>
</evidence>
<feature type="coiled-coil region" evidence="1">
    <location>
        <begin position="10"/>
        <end position="58"/>
    </location>
</feature>
<evidence type="ECO:0000313" key="3">
    <source>
        <dbReference type="Proteomes" id="UP001526246"/>
    </source>
</evidence>
<comment type="caution">
    <text evidence="2">The sequence shown here is derived from an EMBL/GenBank/DDBJ whole genome shotgun (WGS) entry which is preliminary data.</text>
</comment>
<gene>
    <name evidence="2" type="ORF">OMW55_05990</name>
</gene>
<keyword evidence="3" id="KW-1185">Reference proteome</keyword>
<evidence type="ECO:0000256" key="1">
    <source>
        <dbReference type="SAM" id="Coils"/>
    </source>
</evidence>
<sequence length="65" mass="7501">MNDDLPLARLAQLRAEHRVLDERLSKLRAEPLGNQLELARLKRTKLRLKDEIAFLEDQAVPDIIA</sequence>
<keyword evidence="1" id="KW-0175">Coiled coil</keyword>
<name>A0ABT3JE92_9SPHN</name>
<organism evidence="2 3">
    <name type="scientific">Sphingomonas arvum</name>
    <dbReference type="NCBI Taxonomy" id="2992113"/>
    <lineage>
        <taxon>Bacteria</taxon>
        <taxon>Pseudomonadati</taxon>
        <taxon>Pseudomonadota</taxon>
        <taxon>Alphaproteobacteria</taxon>
        <taxon>Sphingomonadales</taxon>
        <taxon>Sphingomonadaceae</taxon>
        <taxon>Sphingomonas</taxon>
    </lineage>
</organism>
<dbReference type="RefSeq" id="WP_264881567.1">
    <property type="nucleotide sequence ID" value="NZ_JAPDOB010000001.1"/>
</dbReference>
<dbReference type="EMBL" id="JAPDOB010000001">
    <property type="protein sequence ID" value="MCW3797356.1"/>
    <property type="molecule type" value="Genomic_DNA"/>
</dbReference>
<accession>A0ABT3JE92</accession>
<proteinExistence type="predicted"/>
<protein>
    <submittedName>
        <fullName evidence="2">DUF465 domain-containing protein</fullName>
    </submittedName>
</protein>
<dbReference type="InterPro" id="IPR007420">
    <property type="entry name" value="DUF465"/>
</dbReference>